<keyword evidence="2" id="KW-1133">Transmembrane helix</keyword>
<reference evidence="4 5" key="1">
    <citation type="submission" date="2019-07" db="EMBL/GenBank/DDBJ databases">
        <title>Description of 53C-WASEF.</title>
        <authorList>
            <person name="Pitt A."/>
            <person name="Hahn M.W."/>
        </authorList>
    </citation>
    <scope>NUCLEOTIDE SEQUENCE [LARGE SCALE GENOMIC DNA]</scope>
    <source>
        <strain evidence="4 5">53C-WASEF</strain>
    </source>
</reference>
<evidence type="ECO:0000256" key="2">
    <source>
        <dbReference type="SAM" id="Phobius"/>
    </source>
</evidence>
<organism evidence="4 5">
    <name type="scientific">Rariglobus hedericola</name>
    <dbReference type="NCBI Taxonomy" id="2597822"/>
    <lineage>
        <taxon>Bacteria</taxon>
        <taxon>Pseudomonadati</taxon>
        <taxon>Verrucomicrobiota</taxon>
        <taxon>Opitutia</taxon>
        <taxon>Opitutales</taxon>
        <taxon>Opitutaceae</taxon>
        <taxon>Rariglobus</taxon>
    </lineage>
</organism>
<dbReference type="GO" id="GO:0005548">
    <property type="term" value="F:phospholipid transporter activity"/>
    <property type="evidence" value="ECO:0007669"/>
    <property type="project" value="TreeGrafter"/>
</dbReference>
<keyword evidence="5" id="KW-1185">Reference proteome</keyword>
<proteinExistence type="predicted"/>
<keyword evidence="2" id="KW-0472">Membrane</keyword>
<dbReference type="PANTHER" id="PTHR33371">
    <property type="entry name" value="INTERMEMBRANE PHOSPHOLIPID TRANSPORT SYSTEM BINDING PROTEIN MLAD-RELATED"/>
    <property type="match status" value="1"/>
</dbReference>
<feature type="region of interest" description="Disordered" evidence="1">
    <location>
        <begin position="151"/>
        <end position="175"/>
    </location>
</feature>
<sequence length="175" mass="18087">MKQSRLELIVGVFVLAGLLAVAYLALRIGAGAMLGGDTYTLKARFTNAGGLNPGSNVLIAGVPVGRVDSIKLNPEDYSAVVELSVRKDVKLPTDSIASIKTSGLIGDKFLALSPGSDDEMLPSGAMISDTESTVDLESLISRFAFGNVSDKTKTAAEPAAETTPSTTTPPTTTTP</sequence>
<evidence type="ECO:0000313" key="5">
    <source>
        <dbReference type="Proteomes" id="UP000315648"/>
    </source>
</evidence>
<protein>
    <submittedName>
        <fullName evidence="4">Outer membrane lipid asymmetry maintenance protein MlaD</fullName>
    </submittedName>
</protein>
<dbReference type="PANTHER" id="PTHR33371:SF4">
    <property type="entry name" value="INTERMEMBRANE PHOSPHOLIPID TRANSPORT SYSTEM BINDING PROTEIN MLAD"/>
    <property type="match status" value="1"/>
</dbReference>
<dbReference type="OrthoDB" id="9788420at2"/>
<evidence type="ECO:0000259" key="3">
    <source>
        <dbReference type="Pfam" id="PF02470"/>
    </source>
</evidence>
<dbReference type="RefSeq" id="WP_144229916.1">
    <property type="nucleotide sequence ID" value="NZ_CBCRVV010000007.1"/>
</dbReference>
<name>A0A556QRX4_9BACT</name>
<evidence type="ECO:0000313" key="4">
    <source>
        <dbReference type="EMBL" id="TSJ79397.1"/>
    </source>
</evidence>
<feature type="transmembrane region" description="Helical" evidence="2">
    <location>
        <begin position="6"/>
        <end position="26"/>
    </location>
</feature>
<dbReference type="Pfam" id="PF02470">
    <property type="entry name" value="MlaD"/>
    <property type="match status" value="1"/>
</dbReference>
<dbReference type="NCBIfam" id="TIGR04430">
    <property type="entry name" value="OM_asym_MlaD"/>
    <property type="match status" value="1"/>
</dbReference>
<dbReference type="AlphaFoldDB" id="A0A556QRX4"/>
<dbReference type="InterPro" id="IPR052336">
    <property type="entry name" value="MlaD_Phospholipid_Transporter"/>
</dbReference>
<accession>A0A556QRX4</accession>
<dbReference type="InterPro" id="IPR003399">
    <property type="entry name" value="Mce/MlaD"/>
</dbReference>
<feature type="compositionally biased region" description="Low complexity" evidence="1">
    <location>
        <begin position="155"/>
        <end position="175"/>
    </location>
</feature>
<dbReference type="InterPro" id="IPR030970">
    <property type="entry name" value="ABC_MlaD"/>
</dbReference>
<gene>
    <name evidence="4" type="primary">mlaD</name>
    <name evidence="4" type="ORF">FPL22_08945</name>
</gene>
<evidence type="ECO:0000256" key="1">
    <source>
        <dbReference type="SAM" id="MobiDB-lite"/>
    </source>
</evidence>
<dbReference type="EMBL" id="VMBG01000001">
    <property type="protein sequence ID" value="TSJ79397.1"/>
    <property type="molecule type" value="Genomic_DNA"/>
</dbReference>
<feature type="domain" description="Mce/MlaD" evidence="3">
    <location>
        <begin position="38"/>
        <end position="115"/>
    </location>
</feature>
<comment type="caution">
    <text evidence="4">The sequence shown here is derived from an EMBL/GenBank/DDBJ whole genome shotgun (WGS) entry which is preliminary data.</text>
</comment>
<dbReference type="GO" id="GO:0005543">
    <property type="term" value="F:phospholipid binding"/>
    <property type="evidence" value="ECO:0007669"/>
    <property type="project" value="TreeGrafter"/>
</dbReference>
<dbReference type="Proteomes" id="UP000315648">
    <property type="component" value="Unassembled WGS sequence"/>
</dbReference>
<keyword evidence="2" id="KW-0812">Transmembrane</keyword>